<name>A0A411HLQ0_9GAMM</name>
<dbReference type="SUPFAM" id="SSF74942">
    <property type="entry name" value="YhbC-like, C-terminal domain"/>
    <property type="match status" value="1"/>
</dbReference>
<dbReference type="PANTHER" id="PTHR33867">
    <property type="entry name" value="RIBOSOME MATURATION FACTOR RIMP"/>
    <property type="match status" value="1"/>
</dbReference>
<dbReference type="InterPro" id="IPR028989">
    <property type="entry name" value="RimP_N"/>
</dbReference>
<dbReference type="GO" id="GO:0005829">
    <property type="term" value="C:cytosol"/>
    <property type="evidence" value="ECO:0007669"/>
    <property type="project" value="TreeGrafter"/>
</dbReference>
<evidence type="ECO:0000313" key="7">
    <source>
        <dbReference type="EMBL" id="QBB71330.1"/>
    </source>
</evidence>
<evidence type="ECO:0000259" key="6">
    <source>
        <dbReference type="Pfam" id="PF17384"/>
    </source>
</evidence>
<dbReference type="Proteomes" id="UP000291562">
    <property type="component" value="Chromosome"/>
</dbReference>
<evidence type="ECO:0000313" key="8">
    <source>
        <dbReference type="Proteomes" id="UP000291562"/>
    </source>
</evidence>
<evidence type="ECO:0000256" key="2">
    <source>
        <dbReference type="ARBA" id="ARBA00022517"/>
    </source>
</evidence>
<protein>
    <recommendedName>
        <fullName evidence="3">Ribosome maturation factor RimP</fullName>
    </recommendedName>
</protein>
<dbReference type="AlphaFoldDB" id="A0A411HLQ0"/>
<keyword evidence="1 3" id="KW-0963">Cytoplasm</keyword>
<dbReference type="InterPro" id="IPR036847">
    <property type="entry name" value="RimP_C_sf"/>
</dbReference>
<dbReference type="OrthoDB" id="9805006at2"/>
<comment type="similarity">
    <text evidence="3">Belongs to the RimP family.</text>
</comment>
<dbReference type="InterPro" id="IPR028998">
    <property type="entry name" value="RimP_C"/>
</dbReference>
<dbReference type="InterPro" id="IPR035956">
    <property type="entry name" value="RimP_N_sf"/>
</dbReference>
<dbReference type="HAMAP" id="MF_01077">
    <property type="entry name" value="RimP"/>
    <property type="match status" value="1"/>
</dbReference>
<dbReference type="RefSeq" id="WP_129834226.1">
    <property type="nucleotide sequence ID" value="NZ_CP035704.1"/>
</dbReference>
<dbReference type="InterPro" id="IPR003728">
    <property type="entry name" value="Ribosome_maturation_RimP"/>
</dbReference>
<dbReference type="Gene3D" id="3.30.300.70">
    <property type="entry name" value="RimP-like superfamily, N-terminal"/>
    <property type="match status" value="1"/>
</dbReference>
<dbReference type="SUPFAM" id="SSF75420">
    <property type="entry name" value="YhbC-like, N-terminal domain"/>
    <property type="match status" value="1"/>
</dbReference>
<comment type="function">
    <text evidence="3">Required for maturation of 30S ribosomal subunits.</text>
</comment>
<feature type="region of interest" description="Disordered" evidence="4">
    <location>
        <begin position="165"/>
        <end position="200"/>
    </location>
</feature>
<reference evidence="7 8" key="1">
    <citation type="submission" date="2019-01" db="EMBL/GenBank/DDBJ databases">
        <title>Pseudolysobacter antarctica gen. nov., sp. nov., isolated from Fildes Peninsula, Antarctica.</title>
        <authorList>
            <person name="Wei Z."/>
            <person name="Peng F."/>
        </authorList>
    </citation>
    <scope>NUCLEOTIDE SEQUENCE [LARGE SCALE GENOMIC DNA]</scope>
    <source>
        <strain evidence="7 8">AQ6-296</strain>
    </source>
</reference>
<dbReference type="GO" id="GO:0000028">
    <property type="term" value="P:ribosomal small subunit assembly"/>
    <property type="evidence" value="ECO:0007669"/>
    <property type="project" value="TreeGrafter"/>
</dbReference>
<feature type="domain" description="Ribosome maturation factor RimP C-terminal" evidence="6">
    <location>
        <begin position="104"/>
        <end position="169"/>
    </location>
</feature>
<dbReference type="NCBIfam" id="NF000927">
    <property type="entry name" value="PRK00092.1-1"/>
    <property type="match status" value="1"/>
</dbReference>
<evidence type="ECO:0000256" key="1">
    <source>
        <dbReference type="ARBA" id="ARBA00022490"/>
    </source>
</evidence>
<evidence type="ECO:0000256" key="4">
    <source>
        <dbReference type="SAM" id="MobiDB-lite"/>
    </source>
</evidence>
<evidence type="ECO:0000259" key="5">
    <source>
        <dbReference type="Pfam" id="PF02576"/>
    </source>
</evidence>
<dbReference type="KEGG" id="xbc:ELE36_13740"/>
<dbReference type="CDD" id="cd01734">
    <property type="entry name" value="YlxS_C"/>
    <property type="match status" value="1"/>
</dbReference>
<dbReference type="PANTHER" id="PTHR33867:SF1">
    <property type="entry name" value="RIBOSOME MATURATION FACTOR RIMP"/>
    <property type="match status" value="1"/>
</dbReference>
<keyword evidence="8" id="KW-1185">Reference proteome</keyword>
<proteinExistence type="inferred from homology"/>
<evidence type="ECO:0000256" key="3">
    <source>
        <dbReference type="HAMAP-Rule" id="MF_01077"/>
    </source>
</evidence>
<comment type="subcellular location">
    <subcellularLocation>
        <location evidence="3">Cytoplasm</location>
    </subcellularLocation>
</comment>
<keyword evidence="2 3" id="KW-0690">Ribosome biogenesis</keyword>
<dbReference type="EMBL" id="CP035704">
    <property type="protein sequence ID" value="QBB71330.1"/>
    <property type="molecule type" value="Genomic_DNA"/>
</dbReference>
<organism evidence="7 8">
    <name type="scientific">Pseudolysobacter antarcticus</name>
    <dbReference type="NCBI Taxonomy" id="2511995"/>
    <lineage>
        <taxon>Bacteria</taxon>
        <taxon>Pseudomonadati</taxon>
        <taxon>Pseudomonadota</taxon>
        <taxon>Gammaproteobacteria</taxon>
        <taxon>Lysobacterales</taxon>
        <taxon>Rhodanobacteraceae</taxon>
        <taxon>Pseudolysobacter</taxon>
    </lineage>
</organism>
<sequence length="200" mass="21457">MGLAPIFFYLTSAVDVRVKHDELTELLSPVVTGLGMGLECLGVDYSPSAGNSLVRIYIDAAERPITVEDCEAVSREVSATLDVNDPIDGQYTLEVSSPGMDRPLFTPQQFARFIGSEAKLSVGLPVGGRRRFRGLILAVEGDKITMQQDDAAVQIAQANIQKANLVPDFAKPEKPKGNAKKTPGKKADAKPAGTKKSINE</sequence>
<dbReference type="GO" id="GO:0006412">
    <property type="term" value="P:translation"/>
    <property type="evidence" value="ECO:0007669"/>
    <property type="project" value="TreeGrafter"/>
</dbReference>
<gene>
    <name evidence="3 7" type="primary">rimP</name>
    <name evidence="7" type="ORF">ELE36_13740</name>
</gene>
<accession>A0A411HLQ0</accession>
<dbReference type="Pfam" id="PF17384">
    <property type="entry name" value="DUF150_C"/>
    <property type="match status" value="1"/>
</dbReference>
<dbReference type="Pfam" id="PF02576">
    <property type="entry name" value="RimP_N"/>
    <property type="match status" value="1"/>
</dbReference>
<dbReference type="FunFam" id="3.30.300.70:FF:000001">
    <property type="entry name" value="Ribosome maturation factor RimP"/>
    <property type="match status" value="1"/>
</dbReference>
<dbReference type="Gene3D" id="2.30.30.180">
    <property type="entry name" value="Ribosome maturation factor RimP, C-terminal domain"/>
    <property type="match status" value="1"/>
</dbReference>
<feature type="domain" description="Ribosome maturation factor RimP N-terminal" evidence="5">
    <location>
        <begin position="35"/>
        <end position="101"/>
    </location>
</feature>